<keyword evidence="6" id="KW-1185">Reference proteome</keyword>
<evidence type="ECO:0000256" key="1">
    <source>
        <dbReference type="ARBA" id="ARBA00022741"/>
    </source>
</evidence>
<keyword evidence="3" id="KW-0067">ATP-binding</keyword>
<dbReference type="GO" id="GO:0016787">
    <property type="term" value="F:hydrolase activity"/>
    <property type="evidence" value="ECO:0007669"/>
    <property type="project" value="UniProtKB-KW"/>
</dbReference>
<evidence type="ECO:0000313" key="6">
    <source>
        <dbReference type="Proteomes" id="UP000184052"/>
    </source>
</evidence>
<dbReference type="InterPro" id="IPR045455">
    <property type="entry name" value="NrS-1_pol-like_helicase"/>
</dbReference>
<gene>
    <name evidence="5" type="ORF">SAMN02745751_01270</name>
</gene>
<reference evidence="5 6" key="1">
    <citation type="submission" date="2016-11" db="EMBL/GenBank/DDBJ databases">
        <authorList>
            <person name="Jaros S."/>
            <person name="Januszkiewicz K."/>
            <person name="Wedrychowicz H."/>
        </authorList>
    </citation>
    <scope>NUCLEOTIDE SEQUENCE [LARGE SCALE GENOMIC DNA]</scope>
    <source>
        <strain evidence="5 6">DSM 17477</strain>
    </source>
</reference>
<dbReference type="InterPro" id="IPR014015">
    <property type="entry name" value="Helicase_SF3_DNA-vir"/>
</dbReference>
<dbReference type="SUPFAM" id="SSF52540">
    <property type="entry name" value="P-loop containing nucleoside triphosphate hydrolases"/>
    <property type="match status" value="1"/>
</dbReference>
<keyword evidence="1" id="KW-0547">Nucleotide-binding</keyword>
<dbReference type="OrthoDB" id="9763644at2"/>
<keyword evidence="5" id="KW-0347">Helicase</keyword>
<dbReference type="Pfam" id="PF19263">
    <property type="entry name" value="DUF5906"/>
    <property type="match status" value="1"/>
</dbReference>
<evidence type="ECO:0000313" key="5">
    <source>
        <dbReference type="EMBL" id="SHI87295.1"/>
    </source>
</evidence>
<feature type="domain" description="SF3 helicase" evidence="4">
    <location>
        <begin position="461"/>
        <end position="622"/>
    </location>
</feature>
<dbReference type="EMBL" id="FQZL01000007">
    <property type="protein sequence ID" value="SHI87295.1"/>
    <property type="molecule type" value="Genomic_DNA"/>
</dbReference>
<evidence type="ECO:0000259" key="4">
    <source>
        <dbReference type="PROSITE" id="PS51206"/>
    </source>
</evidence>
<organism evidence="5 6">
    <name type="scientific">Dethiosulfatibacter aminovorans DSM 17477</name>
    <dbReference type="NCBI Taxonomy" id="1121476"/>
    <lineage>
        <taxon>Bacteria</taxon>
        <taxon>Bacillati</taxon>
        <taxon>Bacillota</taxon>
        <taxon>Tissierellia</taxon>
        <taxon>Dethiosulfatibacter</taxon>
    </lineage>
</organism>
<dbReference type="AlphaFoldDB" id="A0A1M6EP78"/>
<dbReference type="STRING" id="1121476.SAMN02745751_01270"/>
<dbReference type="Proteomes" id="UP000184052">
    <property type="component" value="Unassembled WGS sequence"/>
</dbReference>
<evidence type="ECO:0000256" key="2">
    <source>
        <dbReference type="ARBA" id="ARBA00022801"/>
    </source>
</evidence>
<dbReference type="InterPro" id="IPR051620">
    <property type="entry name" value="ORF904-like_C"/>
</dbReference>
<dbReference type="GO" id="GO:0004386">
    <property type="term" value="F:helicase activity"/>
    <property type="evidence" value="ECO:0007669"/>
    <property type="project" value="UniProtKB-KW"/>
</dbReference>
<dbReference type="Gene3D" id="3.40.50.300">
    <property type="entry name" value="P-loop containing nucleotide triphosphate hydrolases"/>
    <property type="match status" value="1"/>
</dbReference>
<dbReference type="GO" id="GO:0005524">
    <property type="term" value="F:ATP binding"/>
    <property type="evidence" value="ECO:0007669"/>
    <property type="project" value="UniProtKB-KW"/>
</dbReference>
<dbReference type="PANTHER" id="PTHR35372:SF2">
    <property type="entry name" value="SF3 HELICASE DOMAIN-CONTAINING PROTEIN"/>
    <property type="match status" value="1"/>
</dbReference>
<dbReference type="InterPro" id="IPR054468">
    <property type="entry name" value="NrSPol-like_HBD"/>
</dbReference>
<dbReference type="InterPro" id="IPR027417">
    <property type="entry name" value="P-loop_NTPase"/>
</dbReference>
<dbReference type="RefSeq" id="WP_073048716.1">
    <property type="nucleotide sequence ID" value="NZ_FQZL01000007.1"/>
</dbReference>
<name>A0A1M6EP78_9FIRM</name>
<dbReference type="Pfam" id="PF22763">
    <property type="entry name" value="NrS1-1_pol-like_HBD"/>
    <property type="match status" value="1"/>
</dbReference>
<accession>A0A1M6EP78</accession>
<evidence type="ECO:0000256" key="3">
    <source>
        <dbReference type="ARBA" id="ARBA00022840"/>
    </source>
</evidence>
<protein>
    <submittedName>
        <fullName evidence="5">Putative DNA primase/helicase</fullName>
    </submittedName>
</protein>
<sequence length="771" mass="89277">MNAYNSFKNIPEELKMRPQWVLWKLETVKGKETKIPYQINGWKASTTRPRDWTTFEKALVALNNWKYSGLGFVFSGDDPYIGVDLDHIVAETGVFSKEALEIIQKLDSYTEFSQSKTGAHIILKAKNTLGSGRKSKDKMLEVYSEKRFFVMTGNIVPETRKEIIECQEAFDKLAYKYLTSKQKPKKPVISRSNLEDRVIIGKLEKNPKFNALYYHGDLSSYRDDWSAADMALCNLIAFYTEDTAQVDSIFRKSALYREKWDREDYRQRTIDKAFANRTACYDPYHGRNTDTEDFNDLSDKPEIKQLPFLVLKNINKPDNGLKVDVARLAIYMKNVYRVKIHNGIFRSWRKNYYASMDDIKVLIYEAIPELYRNPRDIKACEELLRMDGTIILKDQDLAPPKYFLFLNGVLNIENMEFYPHGSENVKNLIFIYCVDFNWNPNVEDDVLVDKFFEDITGGKDEDTNFLYQVLGVAMSNYRDFKNILYFSGEKDSGKSQFMHVVEKLLKNPDGSADYSSIGLKTLTDENSKEFFQIAGKRANICGETPELNITNDVLLKQLSGGDTVTANRKFLPPVSFVNRAMLIFSGNRVPKFFVGDKSAIADRLMVYEFKQAIPKSRQIKNIYKQFDFEYIIKKSIDNLKLFVDSNQEFLQISELSSNRERLLKDSDFIYKFYKEACISTENREDRYSSEDLWKCFLGFLVEEGHIERNALGKPDIQRLKVKKHNFITEMKRLHGESNYARNVSYKGGTATCLLGLQVIRTGEDTTGKTSM</sequence>
<dbReference type="PROSITE" id="PS51206">
    <property type="entry name" value="SF3_HELICASE_1"/>
    <property type="match status" value="1"/>
</dbReference>
<dbReference type="PANTHER" id="PTHR35372">
    <property type="entry name" value="ATP BINDING PROTEIN-RELATED"/>
    <property type="match status" value="1"/>
</dbReference>
<proteinExistence type="predicted"/>
<keyword evidence="2" id="KW-0378">Hydrolase</keyword>